<accession>A0AAV9G5X3</accession>
<dbReference type="AlphaFoldDB" id="A0AAV9G5X3"/>
<name>A0AAV9G5X3_9PEZI</name>
<organism evidence="3 4">
    <name type="scientific">Podospora aff. communis PSN243</name>
    <dbReference type="NCBI Taxonomy" id="3040156"/>
    <lineage>
        <taxon>Eukaryota</taxon>
        <taxon>Fungi</taxon>
        <taxon>Dikarya</taxon>
        <taxon>Ascomycota</taxon>
        <taxon>Pezizomycotina</taxon>
        <taxon>Sordariomycetes</taxon>
        <taxon>Sordariomycetidae</taxon>
        <taxon>Sordariales</taxon>
        <taxon>Podosporaceae</taxon>
        <taxon>Podospora</taxon>
    </lineage>
</organism>
<dbReference type="EMBL" id="MU865991">
    <property type="protein sequence ID" value="KAK4443529.1"/>
    <property type="molecule type" value="Genomic_DNA"/>
</dbReference>
<feature type="compositionally biased region" description="Basic residues" evidence="1">
    <location>
        <begin position="315"/>
        <end position="329"/>
    </location>
</feature>
<feature type="compositionally biased region" description="Basic and acidic residues" evidence="1">
    <location>
        <begin position="305"/>
        <end position="314"/>
    </location>
</feature>
<evidence type="ECO:0000313" key="4">
    <source>
        <dbReference type="Proteomes" id="UP001321760"/>
    </source>
</evidence>
<comment type="caution">
    <text evidence="3">The sequence shown here is derived from an EMBL/GenBank/DDBJ whole genome shotgun (WGS) entry which is preliminary data.</text>
</comment>
<dbReference type="InterPro" id="IPR006073">
    <property type="entry name" value="GTP-bd"/>
</dbReference>
<protein>
    <recommendedName>
        <fullName evidence="2">G domain-containing protein</fullName>
    </recommendedName>
</protein>
<sequence>MAGLEVVEPPISRLQDIRDNDAVIAVMGMTGSGKSTFMSHFCSTARGSHGLRSATAQVEAHVASQPIRDRRVIFVDTPGFDDTLRTDTEVLREIVNWLNVTYAQNIKMTGVVYLHGVNVPRVTGSAHTNMRLFRELCGDESMASVVLATTHWSQSPGERAAQELRHEQLVADDAFWRRMERNGACIFKHDRGETSARGIVHYLLDRGSQPGSSRMNLRVQREMAEGRTLDQTAVGMALERRMEEMRASYERELGNLKRELEEARRQTAQNQQRIEEINEDRMRLEERLDEEKAYRRQLRKNLKQLQRERSEERRKERKQRQTSRGHAHSKQKECVIM</sequence>
<feature type="domain" description="G" evidence="2">
    <location>
        <begin position="24"/>
        <end position="88"/>
    </location>
</feature>
<proteinExistence type="predicted"/>
<evidence type="ECO:0000256" key="1">
    <source>
        <dbReference type="SAM" id="MobiDB-lite"/>
    </source>
</evidence>
<keyword evidence="4" id="KW-1185">Reference proteome</keyword>
<dbReference type="Pfam" id="PF01926">
    <property type="entry name" value="MMR_HSR1"/>
    <property type="match status" value="1"/>
</dbReference>
<evidence type="ECO:0000313" key="3">
    <source>
        <dbReference type="EMBL" id="KAK4443529.1"/>
    </source>
</evidence>
<feature type="region of interest" description="Disordered" evidence="1">
    <location>
        <begin position="301"/>
        <end position="337"/>
    </location>
</feature>
<reference evidence="3" key="2">
    <citation type="submission" date="2023-05" db="EMBL/GenBank/DDBJ databases">
        <authorList>
            <consortium name="Lawrence Berkeley National Laboratory"/>
            <person name="Steindorff A."/>
            <person name="Hensen N."/>
            <person name="Bonometti L."/>
            <person name="Westerberg I."/>
            <person name="Brannstrom I.O."/>
            <person name="Guillou S."/>
            <person name="Cros-Aarteil S."/>
            <person name="Calhoun S."/>
            <person name="Haridas S."/>
            <person name="Kuo A."/>
            <person name="Mondo S."/>
            <person name="Pangilinan J."/>
            <person name="Riley R."/>
            <person name="Labutti K."/>
            <person name="Andreopoulos B."/>
            <person name="Lipzen A."/>
            <person name="Chen C."/>
            <person name="Yanf M."/>
            <person name="Daum C."/>
            <person name="Ng V."/>
            <person name="Clum A."/>
            <person name="Ohm R."/>
            <person name="Martin F."/>
            <person name="Silar P."/>
            <person name="Natvig D."/>
            <person name="Lalanne C."/>
            <person name="Gautier V."/>
            <person name="Ament-Velasquez S.L."/>
            <person name="Kruys A."/>
            <person name="Hutchinson M.I."/>
            <person name="Powell A.J."/>
            <person name="Barry K."/>
            <person name="Miller A.N."/>
            <person name="Grigoriev I.V."/>
            <person name="Debuchy R."/>
            <person name="Gladieux P."/>
            <person name="Thoren M.H."/>
            <person name="Johannesson H."/>
        </authorList>
    </citation>
    <scope>NUCLEOTIDE SEQUENCE</scope>
    <source>
        <strain evidence="3">PSN243</strain>
    </source>
</reference>
<dbReference type="InterPro" id="IPR027417">
    <property type="entry name" value="P-loop_NTPase"/>
</dbReference>
<dbReference type="CDD" id="cd00882">
    <property type="entry name" value="Ras_like_GTPase"/>
    <property type="match status" value="1"/>
</dbReference>
<gene>
    <name evidence="3" type="ORF">QBC34DRAFT_386167</name>
</gene>
<dbReference type="Gene3D" id="3.40.50.300">
    <property type="entry name" value="P-loop containing nucleotide triphosphate hydrolases"/>
    <property type="match status" value="1"/>
</dbReference>
<dbReference type="Proteomes" id="UP001321760">
    <property type="component" value="Unassembled WGS sequence"/>
</dbReference>
<reference evidence="3" key="1">
    <citation type="journal article" date="2023" name="Mol. Phylogenet. Evol.">
        <title>Genome-scale phylogeny and comparative genomics of the fungal order Sordariales.</title>
        <authorList>
            <person name="Hensen N."/>
            <person name="Bonometti L."/>
            <person name="Westerberg I."/>
            <person name="Brannstrom I.O."/>
            <person name="Guillou S."/>
            <person name="Cros-Aarteil S."/>
            <person name="Calhoun S."/>
            <person name="Haridas S."/>
            <person name="Kuo A."/>
            <person name="Mondo S."/>
            <person name="Pangilinan J."/>
            <person name="Riley R."/>
            <person name="LaButti K."/>
            <person name="Andreopoulos B."/>
            <person name="Lipzen A."/>
            <person name="Chen C."/>
            <person name="Yan M."/>
            <person name="Daum C."/>
            <person name="Ng V."/>
            <person name="Clum A."/>
            <person name="Steindorff A."/>
            <person name="Ohm R.A."/>
            <person name="Martin F."/>
            <person name="Silar P."/>
            <person name="Natvig D.O."/>
            <person name="Lalanne C."/>
            <person name="Gautier V."/>
            <person name="Ament-Velasquez S.L."/>
            <person name="Kruys A."/>
            <person name="Hutchinson M.I."/>
            <person name="Powell A.J."/>
            <person name="Barry K."/>
            <person name="Miller A.N."/>
            <person name="Grigoriev I.V."/>
            <person name="Debuchy R."/>
            <person name="Gladieux P."/>
            <person name="Hiltunen Thoren M."/>
            <person name="Johannesson H."/>
        </authorList>
    </citation>
    <scope>NUCLEOTIDE SEQUENCE</scope>
    <source>
        <strain evidence="3">PSN243</strain>
    </source>
</reference>
<dbReference type="GO" id="GO:0005525">
    <property type="term" value="F:GTP binding"/>
    <property type="evidence" value="ECO:0007669"/>
    <property type="project" value="InterPro"/>
</dbReference>
<evidence type="ECO:0000259" key="2">
    <source>
        <dbReference type="Pfam" id="PF01926"/>
    </source>
</evidence>
<dbReference type="SUPFAM" id="SSF52540">
    <property type="entry name" value="P-loop containing nucleoside triphosphate hydrolases"/>
    <property type="match status" value="1"/>
</dbReference>